<dbReference type="HOGENOM" id="CLU_2729089_0_0_11"/>
<evidence type="ECO:0000256" key="2">
    <source>
        <dbReference type="ARBA" id="ARBA00022827"/>
    </source>
</evidence>
<organism evidence="6 7">
    <name type="scientific">Renibacterium salmoninarum (strain ATCC 33209 / DSM 20767 / JCM 11484 / NBRC 15589 / NCIMB 2235)</name>
    <dbReference type="NCBI Taxonomy" id="288705"/>
    <lineage>
        <taxon>Bacteria</taxon>
        <taxon>Bacillati</taxon>
        <taxon>Actinomycetota</taxon>
        <taxon>Actinomycetes</taxon>
        <taxon>Micrococcales</taxon>
        <taxon>Micrococcaceae</taxon>
        <taxon>Renibacterium</taxon>
    </lineage>
</organism>
<dbReference type="InterPro" id="IPR002938">
    <property type="entry name" value="FAD-bd"/>
</dbReference>
<dbReference type="Gene3D" id="3.50.50.60">
    <property type="entry name" value="FAD/NAD(P)-binding domain"/>
    <property type="match status" value="1"/>
</dbReference>
<evidence type="ECO:0000313" key="7">
    <source>
        <dbReference type="Proteomes" id="UP000002007"/>
    </source>
</evidence>
<name>A9WQG1_RENSM</name>
<dbReference type="Pfam" id="PF01494">
    <property type="entry name" value="FAD_binding_3"/>
    <property type="match status" value="1"/>
</dbReference>
<proteinExistence type="predicted"/>
<dbReference type="KEGG" id="rsa:RSal33209_0868"/>
<sequence>MTNQHHIAIIGAGLGGLMLARVLHVNGVEAVVYDLETSVSARNQGGMLDMHEESGQAALRAAGLL</sequence>
<evidence type="ECO:0000256" key="3">
    <source>
        <dbReference type="ARBA" id="ARBA00023002"/>
    </source>
</evidence>
<evidence type="ECO:0000259" key="5">
    <source>
        <dbReference type="Pfam" id="PF01494"/>
    </source>
</evidence>
<evidence type="ECO:0000256" key="4">
    <source>
        <dbReference type="ARBA" id="ARBA00023033"/>
    </source>
</evidence>
<dbReference type="PANTHER" id="PTHR46972">
    <property type="entry name" value="MONOOXYGENASE ASQM-RELATED"/>
    <property type="match status" value="1"/>
</dbReference>
<gene>
    <name evidence="6" type="ordered locus">RSal33209_0868</name>
</gene>
<dbReference type="InterPro" id="IPR036188">
    <property type="entry name" value="FAD/NAD-bd_sf"/>
</dbReference>
<evidence type="ECO:0000313" key="6">
    <source>
        <dbReference type="EMBL" id="ABY22611.1"/>
    </source>
</evidence>
<reference evidence="7" key="1">
    <citation type="journal article" date="2008" name="J. Bacteriol.">
        <title>Genome sequence of the fish pathogen Renibacterium salmoninarum suggests reductive evolution away from an environmental Arthrobacter ancestor.</title>
        <authorList>
            <person name="Wiens G.D."/>
            <person name="Rockey D.D."/>
            <person name="Wu Z."/>
            <person name="Chang J."/>
            <person name="Levy R."/>
            <person name="Crane S."/>
            <person name="Chen D.S."/>
            <person name="Capri G.R."/>
            <person name="Burnett J.R."/>
            <person name="Sudheesh P.S."/>
            <person name="Schipma M.J."/>
            <person name="Burd H."/>
            <person name="Bhattacharyya A."/>
            <person name="Rhodes L.D."/>
            <person name="Kaul R."/>
            <person name="Strom M.S."/>
        </authorList>
    </citation>
    <scope>NUCLEOTIDE SEQUENCE [LARGE SCALE GENOMIC DNA]</scope>
    <source>
        <strain evidence="7">ATCC 33209 / DSM 20767 / JCM 11484 / NBRC 15589 / NCIMB 2235</strain>
    </source>
</reference>
<keyword evidence="3" id="KW-0560">Oxidoreductase</keyword>
<dbReference type="Proteomes" id="UP000002007">
    <property type="component" value="Chromosome"/>
</dbReference>
<dbReference type="GO" id="GO:0071949">
    <property type="term" value="F:FAD binding"/>
    <property type="evidence" value="ECO:0007669"/>
    <property type="project" value="InterPro"/>
</dbReference>
<dbReference type="PANTHER" id="PTHR46972:SF1">
    <property type="entry name" value="FAD DEPENDENT OXIDOREDUCTASE DOMAIN-CONTAINING PROTEIN"/>
    <property type="match status" value="1"/>
</dbReference>
<protein>
    <submittedName>
        <fullName evidence="6">Monooxygenase</fullName>
    </submittedName>
</protein>
<keyword evidence="4 6" id="KW-0503">Monooxygenase</keyword>
<dbReference type="SUPFAM" id="SSF51905">
    <property type="entry name" value="FAD/NAD(P)-binding domain"/>
    <property type="match status" value="1"/>
</dbReference>
<keyword evidence="2" id="KW-0274">FAD</keyword>
<keyword evidence="1" id="KW-0285">Flavoprotein</keyword>
<accession>A9WQG1</accession>
<dbReference type="AlphaFoldDB" id="A9WQG1"/>
<dbReference type="RefSeq" id="WP_012244306.1">
    <property type="nucleotide sequence ID" value="NC_010168.1"/>
</dbReference>
<dbReference type="GO" id="GO:0004497">
    <property type="term" value="F:monooxygenase activity"/>
    <property type="evidence" value="ECO:0007669"/>
    <property type="project" value="UniProtKB-KW"/>
</dbReference>
<dbReference type="eggNOG" id="COG0654">
    <property type="taxonomic scope" value="Bacteria"/>
</dbReference>
<keyword evidence="7" id="KW-1185">Reference proteome</keyword>
<dbReference type="STRING" id="288705.RSal33209_0868"/>
<feature type="domain" description="FAD-binding" evidence="5">
    <location>
        <begin position="7"/>
        <end position="48"/>
    </location>
</feature>
<dbReference type="EMBL" id="CP000910">
    <property type="protein sequence ID" value="ABY22611.1"/>
    <property type="molecule type" value="Genomic_DNA"/>
</dbReference>
<evidence type="ECO:0000256" key="1">
    <source>
        <dbReference type="ARBA" id="ARBA00022630"/>
    </source>
</evidence>